<reference evidence="1" key="1">
    <citation type="submission" date="2014-11" db="EMBL/GenBank/DDBJ databases">
        <authorList>
            <person name="Amaro Gonzalez C."/>
        </authorList>
    </citation>
    <scope>NUCLEOTIDE SEQUENCE</scope>
</reference>
<sequence length="43" mass="5225">MFERKRMMNSNLKAIHFRTTSQHPQHYLNMAHSKYVRCLSALF</sequence>
<evidence type="ECO:0000313" key="1">
    <source>
        <dbReference type="EMBL" id="JAH56371.1"/>
    </source>
</evidence>
<reference evidence="1" key="2">
    <citation type="journal article" date="2015" name="Fish Shellfish Immunol.">
        <title>Early steps in the European eel (Anguilla anguilla)-Vibrio vulnificus interaction in the gills: Role of the RtxA13 toxin.</title>
        <authorList>
            <person name="Callol A."/>
            <person name="Pajuelo D."/>
            <person name="Ebbesson L."/>
            <person name="Teles M."/>
            <person name="MacKenzie S."/>
            <person name="Amaro C."/>
        </authorList>
    </citation>
    <scope>NUCLEOTIDE SEQUENCE</scope>
</reference>
<name>A0A0E9TS47_ANGAN</name>
<dbReference type="EMBL" id="GBXM01052206">
    <property type="protein sequence ID" value="JAH56371.1"/>
    <property type="molecule type" value="Transcribed_RNA"/>
</dbReference>
<protein>
    <submittedName>
        <fullName evidence="1">Uncharacterized protein</fullName>
    </submittedName>
</protein>
<proteinExistence type="predicted"/>
<accession>A0A0E9TS47</accession>
<organism evidence="1">
    <name type="scientific">Anguilla anguilla</name>
    <name type="common">European freshwater eel</name>
    <name type="synonym">Muraena anguilla</name>
    <dbReference type="NCBI Taxonomy" id="7936"/>
    <lineage>
        <taxon>Eukaryota</taxon>
        <taxon>Metazoa</taxon>
        <taxon>Chordata</taxon>
        <taxon>Craniata</taxon>
        <taxon>Vertebrata</taxon>
        <taxon>Euteleostomi</taxon>
        <taxon>Actinopterygii</taxon>
        <taxon>Neopterygii</taxon>
        <taxon>Teleostei</taxon>
        <taxon>Anguilliformes</taxon>
        <taxon>Anguillidae</taxon>
        <taxon>Anguilla</taxon>
    </lineage>
</organism>
<dbReference type="AlphaFoldDB" id="A0A0E9TS47"/>